<dbReference type="EMBL" id="FWZU01000001">
    <property type="protein sequence ID" value="SME87982.1"/>
    <property type="molecule type" value="Genomic_DNA"/>
</dbReference>
<evidence type="ECO:0000313" key="3">
    <source>
        <dbReference type="Proteomes" id="UP000192906"/>
    </source>
</evidence>
<dbReference type="Proteomes" id="UP000192906">
    <property type="component" value="Unassembled WGS sequence"/>
</dbReference>
<dbReference type="AlphaFoldDB" id="A0A1X7C0S5"/>
<keyword evidence="1" id="KW-1133">Transmembrane helix</keyword>
<sequence>MPKINIIKRFFLVILGLFIMALGVALSVKANLGVSPISCIPYIYSLKFNLSIGELTILMNILFVIGQFLILRKKYTLLHLSQLLAITVFGFCIDFAMYLIAELNAPTYIWQVFWCLLSCVVIAFGIFLLVKANLTYLPGDGLAVVITDTYKKEFGKIKVGFDSSMVTIGIISSFILLHRLEGVREGTVVAALLVGSLVKFYNNKIHILDSWLGYEADAEILEKLPETSGDFRVITISREYGSCGHKIGQEIAKKLGIPFYDKELINITAEESGFTAEYIQENEQKLAGSLLEELYMQNYAYVKDEMPPSDVLFLVQSKIIRNISSKGPCVIVGRCANYILKDNPNCFNVFIHAGKEYRKSKIINEYGVDSVISNEEIEKLDRERANYCKKYTGENWKDSTNYHVAIDSSFYGSEQIADKLIELLPETVSQY</sequence>
<keyword evidence="1" id="KW-0472">Membrane</keyword>
<organism evidence="2 3">
    <name type="scientific">Desulfovibrio gilichinskyi</name>
    <dbReference type="NCBI Taxonomy" id="1519643"/>
    <lineage>
        <taxon>Bacteria</taxon>
        <taxon>Pseudomonadati</taxon>
        <taxon>Thermodesulfobacteriota</taxon>
        <taxon>Desulfovibrionia</taxon>
        <taxon>Desulfovibrionales</taxon>
        <taxon>Desulfovibrionaceae</taxon>
        <taxon>Desulfovibrio</taxon>
    </lineage>
</organism>
<keyword evidence="1" id="KW-0812">Transmembrane</keyword>
<feature type="transmembrane region" description="Helical" evidence="1">
    <location>
        <begin position="83"/>
        <end position="101"/>
    </location>
</feature>
<feature type="transmembrane region" description="Helical" evidence="1">
    <location>
        <begin position="107"/>
        <end position="130"/>
    </location>
</feature>
<protein>
    <submittedName>
        <fullName evidence="2">Uncharacterized membrane protein YczE</fullName>
    </submittedName>
</protein>
<dbReference type="PANTHER" id="PTHR40078">
    <property type="entry name" value="INTEGRAL MEMBRANE PROTEIN-RELATED"/>
    <property type="match status" value="1"/>
</dbReference>
<evidence type="ECO:0000313" key="2">
    <source>
        <dbReference type="EMBL" id="SME87982.1"/>
    </source>
</evidence>
<dbReference type="Pfam" id="PF13189">
    <property type="entry name" value="Cytidylate_kin2"/>
    <property type="match status" value="1"/>
</dbReference>
<dbReference type="InterPro" id="IPR027417">
    <property type="entry name" value="P-loop_NTPase"/>
</dbReference>
<dbReference type="InterPro" id="IPR038750">
    <property type="entry name" value="YczE/YyaS-like"/>
</dbReference>
<dbReference type="Pfam" id="PF19700">
    <property type="entry name" value="DUF6198"/>
    <property type="match status" value="1"/>
</dbReference>
<name>A0A1X7C0S5_9BACT</name>
<dbReference type="STRING" id="1519643.SAMN06295933_0099"/>
<gene>
    <name evidence="2" type="ORF">SAMN06295933_0099</name>
</gene>
<feature type="transmembrane region" description="Helical" evidence="1">
    <location>
        <begin position="51"/>
        <end position="71"/>
    </location>
</feature>
<keyword evidence="3" id="KW-1185">Reference proteome</keyword>
<evidence type="ECO:0000256" key="1">
    <source>
        <dbReference type="SAM" id="Phobius"/>
    </source>
</evidence>
<dbReference type="RefSeq" id="WP_281248157.1">
    <property type="nucleotide sequence ID" value="NZ_FWZU01000001.1"/>
</dbReference>
<accession>A0A1X7C0S5</accession>
<feature type="transmembrane region" description="Helical" evidence="1">
    <location>
        <begin position="159"/>
        <end position="177"/>
    </location>
</feature>
<dbReference type="PANTHER" id="PTHR40078:SF1">
    <property type="entry name" value="INTEGRAL MEMBRANE PROTEIN"/>
    <property type="match status" value="1"/>
</dbReference>
<dbReference type="Gene3D" id="3.40.50.300">
    <property type="entry name" value="P-loop containing nucleotide triphosphate hydrolases"/>
    <property type="match status" value="1"/>
</dbReference>
<proteinExistence type="predicted"/>
<reference evidence="3" key="1">
    <citation type="submission" date="2017-04" db="EMBL/GenBank/DDBJ databases">
        <authorList>
            <person name="Varghese N."/>
            <person name="Submissions S."/>
        </authorList>
    </citation>
    <scope>NUCLEOTIDE SEQUENCE [LARGE SCALE GENOMIC DNA]</scope>
    <source>
        <strain evidence="3">K3S</strain>
    </source>
</reference>